<accession>A0A1N6D268</accession>
<evidence type="ECO:0000256" key="9">
    <source>
        <dbReference type="ARBA" id="ARBA00023237"/>
    </source>
</evidence>
<protein>
    <submittedName>
        <fullName evidence="15">Iron complex outermembrane recepter protein</fullName>
    </submittedName>
</protein>
<evidence type="ECO:0000256" key="3">
    <source>
        <dbReference type="ARBA" id="ARBA00022448"/>
    </source>
</evidence>
<dbReference type="InterPro" id="IPR010105">
    <property type="entry name" value="TonB_sidphr_rcpt"/>
</dbReference>
<dbReference type="GO" id="GO:0015344">
    <property type="term" value="F:siderophore uptake transmembrane transporter activity"/>
    <property type="evidence" value="ECO:0007669"/>
    <property type="project" value="TreeGrafter"/>
</dbReference>
<gene>
    <name evidence="15" type="ORF">SAMN02745824_1440</name>
</gene>
<dbReference type="GO" id="GO:0038023">
    <property type="term" value="F:signaling receptor activity"/>
    <property type="evidence" value="ECO:0007669"/>
    <property type="project" value="InterPro"/>
</dbReference>
<dbReference type="InterPro" id="IPR037066">
    <property type="entry name" value="Plug_dom_sf"/>
</dbReference>
<keyword evidence="5 10" id="KW-0812">Transmembrane</keyword>
<reference evidence="16" key="1">
    <citation type="submission" date="2016-11" db="EMBL/GenBank/DDBJ databases">
        <authorList>
            <person name="Varghese N."/>
            <person name="Submissions S."/>
        </authorList>
    </citation>
    <scope>NUCLEOTIDE SEQUENCE [LARGE SCALE GENOMIC DNA]</scope>
    <source>
        <strain evidence="16">DSM 22363</strain>
    </source>
</reference>
<evidence type="ECO:0000256" key="12">
    <source>
        <dbReference type="SAM" id="SignalP"/>
    </source>
</evidence>
<evidence type="ECO:0000256" key="7">
    <source>
        <dbReference type="ARBA" id="ARBA00023136"/>
    </source>
</evidence>
<evidence type="ECO:0000256" key="8">
    <source>
        <dbReference type="ARBA" id="ARBA00023170"/>
    </source>
</evidence>
<keyword evidence="12" id="KW-0732">Signal</keyword>
<keyword evidence="7 10" id="KW-0472">Membrane</keyword>
<dbReference type="SUPFAM" id="SSF56935">
    <property type="entry name" value="Porins"/>
    <property type="match status" value="1"/>
</dbReference>
<evidence type="ECO:0000256" key="5">
    <source>
        <dbReference type="ARBA" id="ARBA00022692"/>
    </source>
</evidence>
<dbReference type="InterPro" id="IPR039426">
    <property type="entry name" value="TonB-dep_rcpt-like"/>
</dbReference>
<organism evidence="15 16">
    <name type="scientific">Parasphingorhabdus marina DSM 22363</name>
    <dbReference type="NCBI Taxonomy" id="1123272"/>
    <lineage>
        <taxon>Bacteria</taxon>
        <taxon>Pseudomonadati</taxon>
        <taxon>Pseudomonadota</taxon>
        <taxon>Alphaproteobacteria</taxon>
        <taxon>Sphingomonadales</taxon>
        <taxon>Sphingomonadaceae</taxon>
        <taxon>Parasphingorhabdus</taxon>
    </lineage>
</organism>
<dbReference type="Pfam" id="PF00593">
    <property type="entry name" value="TonB_dep_Rec_b-barrel"/>
    <property type="match status" value="1"/>
</dbReference>
<keyword evidence="4 10" id="KW-1134">Transmembrane beta strand</keyword>
<evidence type="ECO:0000256" key="1">
    <source>
        <dbReference type="ARBA" id="ARBA00004571"/>
    </source>
</evidence>
<dbReference type="NCBIfam" id="TIGR01783">
    <property type="entry name" value="TonB-siderophor"/>
    <property type="match status" value="1"/>
</dbReference>
<evidence type="ECO:0000259" key="13">
    <source>
        <dbReference type="Pfam" id="PF00593"/>
    </source>
</evidence>
<evidence type="ECO:0000256" key="4">
    <source>
        <dbReference type="ARBA" id="ARBA00022452"/>
    </source>
</evidence>
<keyword evidence="9 10" id="KW-0998">Cell outer membrane</keyword>
<feature type="chain" id="PRO_5012207208" evidence="12">
    <location>
        <begin position="27"/>
        <end position="726"/>
    </location>
</feature>
<evidence type="ECO:0000259" key="14">
    <source>
        <dbReference type="Pfam" id="PF07715"/>
    </source>
</evidence>
<sequence>MKKNTLNVARLLLSSAPFCIANAAFAQTQNTDDVSAEDSSAIIVTGVRPAYRGNFDELEIPQSDQVLDSEILRDTNALDLNAALDLSASVARQNNFGGLWNSFSIRGFSGDINLPSNFLVNGFNAGRGFGGPRDISGIEAIEVLKGPRSAVYGRGEPGGTINLITKRPQLETSGYVQFQGGSFDFYRGDVDLQTTLGDKIGIRIAGFYEDAGSFRGPKETQKHGLYPSVRFDIGENSILTYELEYTSQELPQDRGVIFSDQFGFSPRRLFTGEPDALIDTEVLGHQLEFQHNFNDNWGILVGAGYRETSLVGDAYENNFGGRQPYLVDGQAISRFFRFRDYEAEYLALRAELTGEFNTGGIRHRLIAGVDYDEFDNDQVANRFRQAGIGGAPSSALDPQTYLLIFLDNPQYGVFPRPDAAAQIDRLETTSGFGFYIQDQIDLTDRLQIRLGGRFDDFDQELINRRSDPAAVSESSNDAFSPQAGIVYRATDGISLYASYGEGIRQLSGADFEGNSFDPNKSTSFEAGIKLDLGTVFPGVQGSASATYFDVDQSNILIFDPRPEAAGELIPAGEARSRGLELDANASFDSGLRIWFSYAYTDAEYTNSGTDSATFTTFNPGEPLINSPDHQLSLQISQSFAVGDLPAQIGGGMLHVGERNGEVGGNFDLPDYTTFRLFGQIEPIENFAIRVDVENLFDETYYTDSFANVWVQPGAPRTVRVSGRFRF</sequence>
<dbReference type="PANTHER" id="PTHR32552">
    <property type="entry name" value="FERRICHROME IRON RECEPTOR-RELATED"/>
    <property type="match status" value="1"/>
</dbReference>
<proteinExistence type="inferred from homology"/>
<feature type="domain" description="TonB-dependent receptor plug" evidence="14">
    <location>
        <begin position="58"/>
        <end position="160"/>
    </location>
</feature>
<dbReference type="Gene3D" id="2.170.130.10">
    <property type="entry name" value="TonB-dependent receptor, plug domain"/>
    <property type="match status" value="1"/>
</dbReference>
<dbReference type="PANTHER" id="PTHR32552:SF90">
    <property type="entry name" value="METAL-PSEUDOPALINE RECEPTOR CNTO"/>
    <property type="match status" value="1"/>
</dbReference>
<dbReference type="Proteomes" id="UP000185192">
    <property type="component" value="Unassembled WGS sequence"/>
</dbReference>
<dbReference type="GO" id="GO:0009279">
    <property type="term" value="C:cell outer membrane"/>
    <property type="evidence" value="ECO:0007669"/>
    <property type="project" value="UniProtKB-SubCell"/>
</dbReference>
<evidence type="ECO:0000256" key="2">
    <source>
        <dbReference type="ARBA" id="ARBA00009810"/>
    </source>
</evidence>
<dbReference type="InterPro" id="IPR000531">
    <property type="entry name" value="Beta-barrel_TonB"/>
</dbReference>
<dbReference type="InterPro" id="IPR012910">
    <property type="entry name" value="Plug_dom"/>
</dbReference>
<evidence type="ECO:0000313" key="16">
    <source>
        <dbReference type="Proteomes" id="UP000185192"/>
    </source>
</evidence>
<dbReference type="OrthoDB" id="9760333at2"/>
<keyword evidence="8" id="KW-0675">Receptor</keyword>
<dbReference type="RefSeq" id="WP_074204357.1">
    <property type="nucleotide sequence ID" value="NZ_FSQW01000001.1"/>
</dbReference>
<dbReference type="PROSITE" id="PS52016">
    <property type="entry name" value="TONB_DEPENDENT_REC_3"/>
    <property type="match status" value="1"/>
</dbReference>
<dbReference type="AlphaFoldDB" id="A0A1N6D268"/>
<comment type="subcellular location">
    <subcellularLocation>
        <location evidence="1 10">Cell outer membrane</location>
        <topology evidence="1 10">Multi-pass membrane protein</topology>
    </subcellularLocation>
</comment>
<dbReference type="Gene3D" id="2.40.170.20">
    <property type="entry name" value="TonB-dependent receptor, beta-barrel domain"/>
    <property type="match status" value="1"/>
</dbReference>
<feature type="domain" description="TonB-dependent receptor-like beta-barrel" evidence="13">
    <location>
        <begin position="231"/>
        <end position="695"/>
    </location>
</feature>
<dbReference type="InterPro" id="IPR036942">
    <property type="entry name" value="Beta-barrel_TonB_sf"/>
</dbReference>
<dbReference type="Pfam" id="PF07715">
    <property type="entry name" value="Plug"/>
    <property type="match status" value="1"/>
</dbReference>
<evidence type="ECO:0000256" key="10">
    <source>
        <dbReference type="PROSITE-ProRule" id="PRU01360"/>
    </source>
</evidence>
<comment type="similarity">
    <text evidence="2 10 11">Belongs to the TonB-dependent receptor family.</text>
</comment>
<name>A0A1N6D268_9SPHN</name>
<dbReference type="CDD" id="cd01347">
    <property type="entry name" value="ligand_gated_channel"/>
    <property type="match status" value="1"/>
</dbReference>
<feature type="signal peptide" evidence="12">
    <location>
        <begin position="1"/>
        <end position="26"/>
    </location>
</feature>
<evidence type="ECO:0000256" key="6">
    <source>
        <dbReference type="ARBA" id="ARBA00023077"/>
    </source>
</evidence>
<evidence type="ECO:0000256" key="11">
    <source>
        <dbReference type="RuleBase" id="RU003357"/>
    </source>
</evidence>
<keyword evidence="3 10" id="KW-0813">Transport</keyword>
<keyword evidence="6 11" id="KW-0798">TonB box</keyword>
<dbReference type="EMBL" id="FSQW01000001">
    <property type="protein sequence ID" value="SIN64803.1"/>
    <property type="molecule type" value="Genomic_DNA"/>
</dbReference>
<dbReference type="GO" id="GO:0015891">
    <property type="term" value="P:siderophore transport"/>
    <property type="evidence" value="ECO:0007669"/>
    <property type="project" value="InterPro"/>
</dbReference>
<dbReference type="STRING" id="1123272.SAMN02745824_1440"/>
<evidence type="ECO:0000313" key="15">
    <source>
        <dbReference type="EMBL" id="SIN64803.1"/>
    </source>
</evidence>
<keyword evidence="16" id="KW-1185">Reference proteome</keyword>